<sequence length="568" mass="60635">MRALRQIHAAGEEAGKTAVQLPSSEESMHLRQGEGHDASSCICAPAYTLGPDGLPLAPPLATPPPGFYSPLPAHSFQTPALNGPYRIQKPSQRHGSTVDSQAIARAFHAEQWEDPTCGNLDPQQQNAQAGLYVPSYANESQYQLQYHNANGVPKGGLFLQEDGALSQQEHVANPPAEHSVHHEHNAAGGGSEVIVTGREEERCDVSNGPGLKVAFSKQPPLSQIPGTPNRSLDDHCFKSHQSCCHGKSQIQTVQDEGSKPVAGDRNDLHENTVPGQRAAESQQTMSRQDEVPNGTSKVSEHAKNHESTPLLEDPQHLGNAQTISHTIPSTCATTGHPLDSAQASFPHQQPHLYSQEVPQCAPYGSNGSPANLTGANMKFSPTHNCNCGDTCSCLGCAAHPYNATTRNHVQSLGNLLANDDNEEEQSSRPRSPYGIPFAKGTNPRLVDDVPSSPVSSHYRPSAFNPTDDDVTSSHELYNEAHVPLFSSSSYYTMEFPMESLGSCTDVSGSCQCGDDCACIGCLTHTGHNGIPLDLDSAVVPASPNGINPQQDHNEDDGGNDSAPERCCN</sequence>
<gene>
    <name evidence="2" type="ORF">FRX48_08491</name>
</gene>
<proteinExistence type="predicted"/>
<comment type="caution">
    <text evidence="2">The sequence shown here is derived from an EMBL/GenBank/DDBJ whole genome shotgun (WGS) entry which is preliminary data.</text>
</comment>
<evidence type="ECO:0000313" key="3">
    <source>
        <dbReference type="Proteomes" id="UP000324767"/>
    </source>
</evidence>
<feature type="compositionally biased region" description="Polar residues" evidence="1">
    <location>
        <begin position="219"/>
        <end position="230"/>
    </location>
</feature>
<reference evidence="2 3" key="1">
    <citation type="submission" date="2019-09" db="EMBL/GenBank/DDBJ databases">
        <title>The hologenome of the rock-dwelling lichen Lasallia pustulata.</title>
        <authorList>
            <person name="Greshake Tzovaras B."/>
            <person name="Segers F."/>
            <person name="Bicker A."/>
            <person name="Dal Grande F."/>
            <person name="Otte J."/>
            <person name="Hankeln T."/>
            <person name="Schmitt I."/>
            <person name="Ebersberger I."/>
        </authorList>
    </citation>
    <scope>NUCLEOTIDE SEQUENCE [LARGE SCALE GENOMIC DNA]</scope>
    <source>
        <strain evidence="2">A1-1</strain>
    </source>
</reference>
<dbReference type="Proteomes" id="UP000324767">
    <property type="component" value="Unassembled WGS sequence"/>
</dbReference>
<protein>
    <submittedName>
        <fullName evidence="2">Uncharacterized protein</fullName>
    </submittedName>
</protein>
<feature type="region of interest" description="Disordered" evidence="1">
    <location>
        <begin position="538"/>
        <end position="568"/>
    </location>
</feature>
<dbReference type="AlphaFoldDB" id="A0A5M8PEY0"/>
<name>A0A5M8PEY0_9LECA</name>
<feature type="compositionally biased region" description="Basic and acidic residues" evidence="1">
    <location>
        <begin position="256"/>
        <end position="270"/>
    </location>
</feature>
<organism evidence="2 3">
    <name type="scientific">Lasallia pustulata</name>
    <dbReference type="NCBI Taxonomy" id="136370"/>
    <lineage>
        <taxon>Eukaryota</taxon>
        <taxon>Fungi</taxon>
        <taxon>Dikarya</taxon>
        <taxon>Ascomycota</taxon>
        <taxon>Pezizomycotina</taxon>
        <taxon>Lecanoromycetes</taxon>
        <taxon>OSLEUM clade</taxon>
        <taxon>Umbilicariomycetidae</taxon>
        <taxon>Umbilicariales</taxon>
        <taxon>Umbilicariaceae</taxon>
        <taxon>Lasallia</taxon>
    </lineage>
</organism>
<evidence type="ECO:0000256" key="1">
    <source>
        <dbReference type="SAM" id="MobiDB-lite"/>
    </source>
</evidence>
<dbReference type="EMBL" id="VXIT01000016">
    <property type="protein sequence ID" value="KAA6407653.1"/>
    <property type="molecule type" value="Genomic_DNA"/>
</dbReference>
<feature type="region of interest" description="Disordered" evidence="1">
    <location>
        <begin position="207"/>
        <end position="231"/>
    </location>
</feature>
<dbReference type="OrthoDB" id="5600085at2759"/>
<feature type="region of interest" description="Disordered" evidence="1">
    <location>
        <begin position="419"/>
        <end position="471"/>
    </location>
</feature>
<accession>A0A5M8PEY0</accession>
<feature type="region of interest" description="Disordered" evidence="1">
    <location>
        <begin position="248"/>
        <end position="315"/>
    </location>
</feature>
<evidence type="ECO:0000313" key="2">
    <source>
        <dbReference type="EMBL" id="KAA6407653.1"/>
    </source>
</evidence>